<feature type="coiled-coil region" evidence="6">
    <location>
        <begin position="414"/>
        <end position="441"/>
    </location>
</feature>
<evidence type="ECO:0000313" key="9">
    <source>
        <dbReference type="EMBL" id="HIR54498.1"/>
    </source>
</evidence>
<sequence length="653" mass="71291">MRENTRRSLIILICTLLLGTLAFLGLYRWDNKYTSALSGGWGYNVLQAEPEEPAFLVDGWEFYPGQLLGPEDFASGVSAEEYTYAGQHPNFSSALGSPYGQATYRIVLANPGEAVELALYLPELLCAGRVYIGGQLAGEQGSLEPYEPRVMDGVYAFTAEGDTEIIIQCTNYTHYYSGMYYPPAVGTPGGIYRLLTARMLIYGLLCFAPLALALSNLALWLIGRDKLPRRAGLLCLFFALRLSYPFLRAMGVPPVRLLYAAEDLLGAGVLLCALLLAGELSGWAVRRFHRSVAVPAGAGLCAVTLVFPMLILPHVPTLINTYGVLIFIWKLLAGLYLVFLASKIGAESALGHGLLAATGLYGLSLVISVLTANYFEPVRGAWPEEYGGFALVLGFAALMVRRSVLMAAENRRLNLHLQEEVERKTQALETLLSERRELLARFIHDLKNPLTAVRNYADLVRSGGLGLDADTLACLDALSERVGAVEDRFDEFQGFSRGERGNVAKHPLELASFLRGFYESNRPDMELSGQNFRLELPREELRISVDEAGLRAALENLCYNALSFTPEGGVISLSLRREGGQAVIEVKDNGRGIAPEDLPRVFDRGFTRREDGSGEGLGLYIVRTFAIEHGGSVEATPAPGGGAVFTIRLPLLC</sequence>
<comment type="caution">
    <text evidence="9">The sequence shown here is derived from an EMBL/GenBank/DDBJ whole genome shotgun (WGS) entry which is preliminary data.</text>
</comment>
<dbReference type="GO" id="GO:0000155">
    <property type="term" value="F:phosphorelay sensor kinase activity"/>
    <property type="evidence" value="ECO:0007669"/>
    <property type="project" value="InterPro"/>
</dbReference>
<reference evidence="9" key="2">
    <citation type="journal article" date="2021" name="PeerJ">
        <title>Extensive microbial diversity within the chicken gut microbiome revealed by metagenomics and culture.</title>
        <authorList>
            <person name="Gilroy R."/>
            <person name="Ravi A."/>
            <person name="Getino M."/>
            <person name="Pursley I."/>
            <person name="Horton D.L."/>
            <person name="Alikhan N.F."/>
            <person name="Baker D."/>
            <person name="Gharbi K."/>
            <person name="Hall N."/>
            <person name="Watson M."/>
            <person name="Adriaenssens E.M."/>
            <person name="Foster-Nyarko E."/>
            <person name="Jarju S."/>
            <person name="Secka A."/>
            <person name="Antonio M."/>
            <person name="Oren A."/>
            <person name="Chaudhuri R.R."/>
            <person name="La Ragione R."/>
            <person name="Hildebrand F."/>
            <person name="Pallen M.J."/>
        </authorList>
    </citation>
    <scope>NUCLEOTIDE SEQUENCE</scope>
    <source>
        <strain evidence="9">ChiGjej3B3-7149</strain>
    </source>
</reference>
<dbReference type="PANTHER" id="PTHR43547">
    <property type="entry name" value="TWO-COMPONENT HISTIDINE KINASE"/>
    <property type="match status" value="1"/>
</dbReference>
<keyword evidence="5" id="KW-0902">Two-component regulatory system</keyword>
<dbReference type="EMBL" id="DVHH01000070">
    <property type="protein sequence ID" value="HIR54498.1"/>
    <property type="molecule type" value="Genomic_DNA"/>
</dbReference>
<keyword evidence="6" id="KW-0175">Coiled coil</keyword>
<dbReference type="SMART" id="SM00388">
    <property type="entry name" value="HisKA"/>
    <property type="match status" value="1"/>
</dbReference>
<comment type="catalytic activity">
    <reaction evidence="1">
        <text>ATP + protein L-histidine = ADP + protein N-phospho-L-histidine.</text>
        <dbReference type="EC" id="2.7.13.3"/>
    </reaction>
</comment>
<dbReference type="InterPro" id="IPR004358">
    <property type="entry name" value="Sig_transdc_His_kin-like_C"/>
</dbReference>
<evidence type="ECO:0000256" key="2">
    <source>
        <dbReference type="ARBA" id="ARBA00012438"/>
    </source>
</evidence>
<evidence type="ECO:0000256" key="4">
    <source>
        <dbReference type="ARBA" id="ARBA00022777"/>
    </source>
</evidence>
<proteinExistence type="predicted"/>
<dbReference type="SUPFAM" id="SSF47384">
    <property type="entry name" value="Homodimeric domain of signal transducing histidine kinase"/>
    <property type="match status" value="1"/>
</dbReference>
<evidence type="ECO:0000256" key="1">
    <source>
        <dbReference type="ARBA" id="ARBA00000085"/>
    </source>
</evidence>
<feature type="domain" description="Histidine kinase" evidence="8">
    <location>
        <begin position="441"/>
        <end position="653"/>
    </location>
</feature>
<feature type="transmembrane region" description="Helical" evidence="7">
    <location>
        <begin position="199"/>
        <end position="221"/>
    </location>
</feature>
<dbReference type="Proteomes" id="UP000824238">
    <property type="component" value="Unassembled WGS sequence"/>
</dbReference>
<name>A0A9D1DKF8_9FIRM</name>
<dbReference type="InterPro" id="IPR036890">
    <property type="entry name" value="HATPase_C_sf"/>
</dbReference>
<keyword evidence="4 9" id="KW-0418">Kinase</keyword>
<dbReference type="AlphaFoldDB" id="A0A9D1DKF8"/>
<dbReference type="CDD" id="cd00075">
    <property type="entry name" value="HATPase"/>
    <property type="match status" value="1"/>
</dbReference>
<evidence type="ECO:0000313" key="10">
    <source>
        <dbReference type="Proteomes" id="UP000824238"/>
    </source>
</evidence>
<evidence type="ECO:0000256" key="6">
    <source>
        <dbReference type="SAM" id="Coils"/>
    </source>
</evidence>
<dbReference type="CDD" id="cd00082">
    <property type="entry name" value="HisKA"/>
    <property type="match status" value="1"/>
</dbReference>
<dbReference type="EC" id="2.7.13.3" evidence="2"/>
<evidence type="ECO:0000256" key="5">
    <source>
        <dbReference type="ARBA" id="ARBA00023012"/>
    </source>
</evidence>
<evidence type="ECO:0000256" key="7">
    <source>
        <dbReference type="SAM" id="Phobius"/>
    </source>
</evidence>
<keyword evidence="4 9" id="KW-0808">Transferase</keyword>
<dbReference type="InterPro" id="IPR036097">
    <property type="entry name" value="HisK_dim/P_sf"/>
</dbReference>
<feature type="transmembrane region" description="Helical" evidence="7">
    <location>
        <begin position="233"/>
        <end position="252"/>
    </location>
</feature>
<feature type="transmembrane region" description="Helical" evidence="7">
    <location>
        <begin position="386"/>
        <end position="404"/>
    </location>
</feature>
<feature type="transmembrane region" description="Helical" evidence="7">
    <location>
        <begin position="9"/>
        <end position="29"/>
    </location>
</feature>
<dbReference type="InterPro" id="IPR003594">
    <property type="entry name" value="HATPase_dom"/>
</dbReference>
<keyword evidence="7" id="KW-0812">Transmembrane</keyword>
<keyword evidence="7" id="KW-1133">Transmembrane helix</keyword>
<dbReference type="Gene3D" id="3.30.565.10">
    <property type="entry name" value="Histidine kinase-like ATPase, C-terminal domain"/>
    <property type="match status" value="1"/>
</dbReference>
<reference evidence="9" key="1">
    <citation type="submission" date="2020-10" db="EMBL/GenBank/DDBJ databases">
        <authorList>
            <person name="Gilroy R."/>
        </authorList>
    </citation>
    <scope>NUCLEOTIDE SEQUENCE</scope>
    <source>
        <strain evidence="9">ChiGjej3B3-7149</strain>
    </source>
</reference>
<dbReference type="Gene3D" id="1.10.287.130">
    <property type="match status" value="1"/>
</dbReference>
<accession>A0A9D1DKF8</accession>
<dbReference type="InterPro" id="IPR005467">
    <property type="entry name" value="His_kinase_dom"/>
</dbReference>
<organism evidence="9 10">
    <name type="scientific">Candidatus Scatomorpha intestinigallinarum</name>
    <dbReference type="NCBI Taxonomy" id="2840923"/>
    <lineage>
        <taxon>Bacteria</taxon>
        <taxon>Bacillati</taxon>
        <taxon>Bacillota</taxon>
        <taxon>Clostridia</taxon>
        <taxon>Eubacteriales</taxon>
        <taxon>Candidatus Scatomorpha</taxon>
    </lineage>
</organism>
<keyword evidence="7" id="KW-0472">Membrane</keyword>
<feature type="transmembrane region" description="Helical" evidence="7">
    <location>
        <begin position="353"/>
        <end position="374"/>
    </location>
</feature>
<gene>
    <name evidence="9" type="ORF">IAD36_02710</name>
</gene>
<feature type="transmembrane region" description="Helical" evidence="7">
    <location>
        <begin position="318"/>
        <end position="341"/>
    </location>
</feature>
<keyword evidence="3" id="KW-0597">Phosphoprotein</keyword>
<feature type="transmembrane region" description="Helical" evidence="7">
    <location>
        <begin position="292"/>
        <end position="312"/>
    </location>
</feature>
<dbReference type="PANTHER" id="PTHR43547:SF2">
    <property type="entry name" value="HYBRID SIGNAL TRANSDUCTION HISTIDINE KINASE C"/>
    <property type="match status" value="1"/>
</dbReference>
<dbReference type="SMART" id="SM00387">
    <property type="entry name" value="HATPase_c"/>
    <property type="match status" value="1"/>
</dbReference>
<evidence type="ECO:0000259" key="8">
    <source>
        <dbReference type="PROSITE" id="PS50109"/>
    </source>
</evidence>
<feature type="transmembrane region" description="Helical" evidence="7">
    <location>
        <begin position="264"/>
        <end position="285"/>
    </location>
</feature>
<dbReference type="SUPFAM" id="SSF55874">
    <property type="entry name" value="ATPase domain of HSP90 chaperone/DNA topoisomerase II/histidine kinase"/>
    <property type="match status" value="1"/>
</dbReference>
<dbReference type="InterPro" id="IPR003661">
    <property type="entry name" value="HisK_dim/P_dom"/>
</dbReference>
<evidence type="ECO:0000256" key="3">
    <source>
        <dbReference type="ARBA" id="ARBA00022553"/>
    </source>
</evidence>
<protein>
    <recommendedName>
        <fullName evidence="2">histidine kinase</fullName>
        <ecNumber evidence="2">2.7.13.3</ecNumber>
    </recommendedName>
</protein>
<dbReference type="Pfam" id="PF02518">
    <property type="entry name" value="HATPase_c"/>
    <property type="match status" value="1"/>
</dbReference>
<dbReference type="PRINTS" id="PR00344">
    <property type="entry name" value="BCTRLSENSOR"/>
</dbReference>
<dbReference type="PROSITE" id="PS50109">
    <property type="entry name" value="HIS_KIN"/>
    <property type="match status" value="1"/>
</dbReference>